<protein>
    <submittedName>
        <fullName evidence="2">Uncharacterized protein</fullName>
    </submittedName>
</protein>
<keyword evidence="3" id="KW-1185">Reference proteome</keyword>
<proteinExistence type="predicted"/>
<evidence type="ECO:0000313" key="2">
    <source>
        <dbReference type="EMBL" id="EKD16413.1"/>
    </source>
</evidence>
<reference evidence="2 3" key="1">
    <citation type="journal article" date="2012" name="BMC Genomics">
        <title>Sequencing the genome of Marssonina brunnea reveals fungus-poplar co-evolution.</title>
        <authorList>
            <person name="Zhu S."/>
            <person name="Cao Y.-Z."/>
            <person name="Jiang C."/>
            <person name="Tan B.-Y."/>
            <person name="Wang Z."/>
            <person name="Feng S."/>
            <person name="Zhang L."/>
            <person name="Su X.-H."/>
            <person name="Brejova B."/>
            <person name="Vinar T."/>
            <person name="Xu M."/>
            <person name="Wang M.-X."/>
            <person name="Zhang S.-G."/>
            <person name="Huang M.-R."/>
            <person name="Wu R."/>
            <person name="Zhou Y."/>
        </authorList>
    </citation>
    <scope>NUCLEOTIDE SEQUENCE [LARGE SCALE GENOMIC DNA]</scope>
    <source>
        <strain evidence="2 3">MB_m1</strain>
    </source>
</reference>
<accession>K1X6X8</accession>
<name>K1X6X8_MARBU</name>
<dbReference type="HOGENOM" id="CLU_2413721_0_0_1"/>
<evidence type="ECO:0000313" key="3">
    <source>
        <dbReference type="Proteomes" id="UP000006753"/>
    </source>
</evidence>
<dbReference type="Proteomes" id="UP000006753">
    <property type="component" value="Unassembled WGS sequence"/>
</dbReference>
<organism evidence="2 3">
    <name type="scientific">Marssonina brunnea f. sp. multigermtubi (strain MB_m1)</name>
    <name type="common">Marssonina leaf spot fungus</name>
    <dbReference type="NCBI Taxonomy" id="1072389"/>
    <lineage>
        <taxon>Eukaryota</taxon>
        <taxon>Fungi</taxon>
        <taxon>Dikarya</taxon>
        <taxon>Ascomycota</taxon>
        <taxon>Pezizomycotina</taxon>
        <taxon>Leotiomycetes</taxon>
        <taxon>Helotiales</taxon>
        <taxon>Drepanopezizaceae</taxon>
        <taxon>Drepanopeziza</taxon>
    </lineage>
</organism>
<dbReference type="AlphaFoldDB" id="K1X6X8"/>
<dbReference type="KEGG" id="mbe:MBM_05707"/>
<evidence type="ECO:0000256" key="1">
    <source>
        <dbReference type="SAM" id="MobiDB-lite"/>
    </source>
</evidence>
<dbReference type="InParanoid" id="K1X6X8"/>
<sequence length="92" mass="10833">MEWRGKKGSTLRCCDVVDGRSRSVHMWRILVRKRASEATSLPDPALSEDDWQSSCSRRGRPPPRRRRVPCCSRRGRSSWVRTWCGTRRRRCC</sequence>
<dbReference type="EMBL" id="JH921439">
    <property type="protein sequence ID" value="EKD16413.1"/>
    <property type="molecule type" value="Genomic_DNA"/>
</dbReference>
<feature type="region of interest" description="Disordered" evidence="1">
    <location>
        <begin position="36"/>
        <end position="65"/>
    </location>
</feature>
<gene>
    <name evidence="2" type="ORF">MBM_05707</name>
</gene>